<dbReference type="GO" id="GO:0008483">
    <property type="term" value="F:transaminase activity"/>
    <property type="evidence" value="ECO:0007669"/>
    <property type="project" value="UniProtKB-KW"/>
</dbReference>
<dbReference type="CDD" id="cd00609">
    <property type="entry name" value="AAT_like"/>
    <property type="match status" value="1"/>
</dbReference>
<gene>
    <name evidence="7" type="ORF">dnm_019680</name>
</gene>
<dbReference type="NCBIfam" id="NF006388">
    <property type="entry name" value="PRK08637.1"/>
    <property type="match status" value="1"/>
</dbReference>
<dbReference type="EMBL" id="CP061800">
    <property type="protein sequence ID" value="QTA85951.1"/>
    <property type="molecule type" value="Genomic_DNA"/>
</dbReference>
<dbReference type="Gene3D" id="3.40.640.10">
    <property type="entry name" value="Type I PLP-dependent aspartate aminotransferase-like (Major domain)"/>
    <property type="match status" value="1"/>
</dbReference>
<keyword evidence="4" id="KW-0808">Transferase</keyword>
<evidence type="ECO:0000256" key="5">
    <source>
        <dbReference type="ARBA" id="ARBA00022898"/>
    </source>
</evidence>
<dbReference type="GO" id="GO:0006520">
    <property type="term" value="P:amino acid metabolic process"/>
    <property type="evidence" value="ECO:0007669"/>
    <property type="project" value="InterPro"/>
</dbReference>
<dbReference type="KEGG" id="dmm:dnm_019680"/>
<dbReference type="InterPro" id="IPR015424">
    <property type="entry name" value="PyrdxlP-dep_Trfase"/>
</dbReference>
<keyword evidence="3 7" id="KW-0032">Aminotransferase</keyword>
<reference evidence="7" key="1">
    <citation type="journal article" date="2021" name="Microb. Physiol.">
        <title>Proteogenomic Insights into the Physiology of Marine, Sulfate-Reducing, Filamentous Desulfonema limicola and Desulfonema magnum.</title>
        <authorList>
            <person name="Schnaars V."/>
            <person name="Wohlbrand L."/>
            <person name="Scheve S."/>
            <person name="Hinrichs C."/>
            <person name="Reinhardt R."/>
            <person name="Rabus R."/>
        </authorList>
    </citation>
    <scope>NUCLEOTIDE SEQUENCE</scope>
    <source>
        <strain evidence="7">4be13</strain>
    </source>
</reference>
<dbReference type="PANTHER" id="PTHR46383">
    <property type="entry name" value="ASPARTATE AMINOTRANSFERASE"/>
    <property type="match status" value="1"/>
</dbReference>
<accession>A0A975BI92</accession>
<keyword evidence="8" id="KW-1185">Reference proteome</keyword>
<comment type="cofactor">
    <cofactor evidence="1">
        <name>pyridoxal 5'-phosphate</name>
        <dbReference type="ChEBI" id="CHEBI:597326"/>
    </cofactor>
</comment>
<protein>
    <submittedName>
        <fullName evidence="7">Aminotransferase family protein, class I and II</fullName>
    </submittedName>
</protein>
<dbReference type="PANTHER" id="PTHR46383:SF1">
    <property type="entry name" value="ASPARTATE AMINOTRANSFERASE"/>
    <property type="match status" value="1"/>
</dbReference>
<dbReference type="GO" id="GO:0030170">
    <property type="term" value="F:pyridoxal phosphate binding"/>
    <property type="evidence" value="ECO:0007669"/>
    <property type="project" value="InterPro"/>
</dbReference>
<evidence type="ECO:0000313" key="8">
    <source>
        <dbReference type="Proteomes" id="UP000663722"/>
    </source>
</evidence>
<dbReference type="AlphaFoldDB" id="A0A975BI92"/>
<dbReference type="Gene3D" id="3.90.1150.10">
    <property type="entry name" value="Aspartate Aminotransferase, domain 1"/>
    <property type="match status" value="1"/>
</dbReference>
<evidence type="ECO:0000259" key="6">
    <source>
        <dbReference type="Pfam" id="PF00155"/>
    </source>
</evidence>
<dbReference type="InterPro" id="IPR004839">
    <property type="entry name" value="Aminotransferase_I/II_large"/>
</dbReference>
<feature type="domain" description="Aminotransferase class I/classII large" evidence="6">
    <location>
        <begin position="66"/>
        <end position="430"/>
    </location>
</feature>
<keyword evidence="5" id="KW-0663">Pyridoxal phosphate</keyword>
<dbReference type="InterPro" id="IPR015422">
    <property type="entry name" value="PyrdxlP-dep_Trfase_small"/>
</dbReference>
<evidence type="ECO:0000256" key="1">
    <source>
        <dbReference type="ARBA" id="ARBA00001933"/>
    </source>
</evidence>
<dbReference type="InterPro" id="IPR015421">
    <property type="entry name" value="PyrdxlP-dep_Trfase_major"/>
</dbReference>
<dbReference type="Pfam" id="PF00155">
    <property type="entry name" value="Aminotran_1_2"/>
    <property type="match status" value="1"/>
</dbReference>
<dbReference type="Proteomes" id="UP000663722">
    <property type="component" value="Chromosome"/>
</dbReference>
<comment type="similarity">
    <text evidence="2">Belongs to the class-I pyridoxal-phosphate-dependent aminotransferase family.</text>
</comment>
<dbReference type="SUPFAM" id="SSF53383">
    <property type="entry name" value="PLP-dependent transferases"/>
    <property type="match status" value="1"/>
</dbReference>
<evidence type="ECO:0000256" key="2">
    <source>
        <dbReference type="ARBA" id="ARBA00007441"/>
    </source>
</evidence>
<evidence type="ECO:0000256" key="4">
    <source>
        <dbReference type="ARBA" id="ARBA00022679"/>
    </source>
</evidence>
<sequence length="439" mass="49426">MRINPIAQELNAIIKNGNPHLMEMFSKTGRRLYFPKGILTQSAEARQKAYDKFNATIGIATEGLHTMCLPSVMSYINEIRPSDSLTYAPSFGIFALREMWKESMYEKNPSLKGKSVSLPVVTNGITHGVSVFADMFVDPDDVLIFPDKMWGNNYLILSVRGDAEIRNYPLFAEGGGFNLDGFEAVVRQEAENNYKVVVFLNFPNNPTGYTVTDEEGKRIAEILTKVAEEGTNIIAVTDDAYFGLRYEDEPMKESLFSRLCDCHPRLLAVKLDGATKELFVWGLRVGFVTYGTVIEGDHAIFYDALERKTAGNIRGSVSNASHLGQSLVFKALKSPNIQKEREEKIDILRKRALRVKEVLANPKYNDVWEIYPFNSGYFMCLKLKTADAEELRSYLLDKYKVGLISIGKTDLRVAFSSVDEENIEALFESIYKGAKELEA</sequence>
<name>A0A975BI92_9BACT</name>
<evidence type="ECO:0000256" key="3">
    <source>
        <dbReference type="ARBA" id="ARBA00022576"/>
    </source>
</evidence>
<dbReference type="RefSeq" id="WP_337833601.1">
    <property type="nucleotide sequence ID" value="NZ_CP061800.1"/>
</dbReference>
<evidence type="ECO:0000313" key="7">
    <source>
        <dbReference type="EMBL" id="QTA85951.1"/>
    </source>
</evidence>
<proteinExistence type="inferred from homology"/>
<organism evidence="7 8">
    <name type="scientific">Desulfonema magnum</name>
    <dbReference type="NCBI Taxonomy" id="45655"/>
    <lineage>
        <taxon>Bacteria</taxon>
        <taxon>Pseudomonadati</taxon>
        <taxon>Thermodesulfobacteriota</taxon>
        <taxon>Desulfobacteria</taxon>
        <taxon>Desulfobacterales</taxon>
        <taxon>Desulfococcaceae</taxon>
        <taxon>Desulfonema</taxon>
    </lineage>
</organism>
<dbReference type="InterPro" id="IPR050596">
    <property type="entry name" value="AspAT/PAT-like"/>
</dbReference>